<gene>
    <name evidence="3" type="ORF">EH32_10470</name>
</gene>
<dbReference type="InterPro" id="IPR050445">
    <property type="entry name" value="Bact_polysacc_biosynth/exp"/>
</dbReference>
<protein>
    <submittedName>
        <fullName evidence="3">Capsule biosynthesis protein</fullName>
    </submittedName>
</protein>
<dbReference type="OrthoDB" id="1523414at2"/>
<name>A0A074MXW2_9SPHN</name>
<comment type="caution">
    <text evidence="3">The sequence shown here is derived from an EMBL/GenBank/DDBJ whole genome shotgun (WGS) entry which is preliminary data.</text>
</comment>
<keyword evidence="2" id="KW-0812">Transmembrane</keyword>
<feature type="transmembrane region" description="Helical" evidence="2">
    <location>
        <begin position="29"/>
        <end position="54"/>
    </location>
</feature>
<evidence type="ECO:0000313" key="3">
    <source>
        <dbReference type="EMBL" id="KEO96643.1"/>
    </source>
</evidence>
<proteinExistence type="predicted"/>
<keyword evidence="2" id="KW-0472">Membrane</keyword>
<dbReference type="PATRIC" id="fig|39960.10.peg.59"/>
<dbReference type="PANTHER" id="PTHR32309">
    <property type="entry name" value="TYROSINE-PROTEIN KINASE"/>
    <property type="match status" value="1"/>
</dbReference>
<keyword evidence="1" id="KW-0175">Coiled coil</keyword>
<dbReference type="RefSeq" id="WP_034903008.1">
    <property type="nucleotide sequence ID" value="NZ_CP017057.1"/>
</dbReference>
<evidence type="ECO:0000313" key="4">
    <source>
        <dbReference type="Proteomes" id="UP000027866"/>
    </source>
</evidence>
<feature type="coiled-coil region" evidence="1">
    <location>
        <begin position="303"/>
        <end position="334"/>
    </location>
</feature>
<keyword evidence="2" id="KW-1133">Transmembrane helix</keyword>
<reference evidence="3 4" key="1">
    <citation type="submission" date="2014-04" db="EMBL/GenBank/DDBJ databases">
        <title>A comprehensive comparison of genomes of Erythrobacter spp. Strains.</title>
        <authorList>
            <person name="Zheng Q."/>
        </authorList>
    </citation>
    <scope>NUCLEOTIDE SEQUENCE [LARGE SCALE GENOMIC DNA]</scope>
    <source>
        <strain evidence="3 4">DSM 8509</strain>
    </source>
</reference>
<sequence>MEHDIELQRQAEATRKRDKLVSSVRRHRWFALFVLLPSMLATLYYGFIAADIYVSESRFVIKAPDRKQSSGSALQGLLQSTGLGSGAEQANEITGYLRSRDALSDLSKLMDVRGAFASPEADFLSRFPLPYQSGSFEDLYEYYGTMVTTEPDPETGLTVLRVSAYTADEAQALNTGLLDQSEELVNRLNLRVNSQAIEEAMARVEDAQERVRDARIQLGAYRNASEILDPQQQGIGVLEVSNALITQEAALRAQLAEIRQNAPNHPSIPALRDRIAGISQQVVEQTGRAVGTPDGIAAKITEYENLLVEQEFAEQALAAANAALEQARVEAKQQQYYLERVVEPNQPDDAIKPARLRSILAVLLGSLCLYLVGWMLAVGIREHASED</sequence>
<dbReference type="EMBL" id="JMIX01000005">
    <property type="protein sequence ID" value="KEO96643.1"/>
    <property type="molecule type" value="Genomic_DNA"/>
</dbReference>
<feature type="coiled-coil region" evidence="1">
    <location>
        <begin position="190"/>
        <end position="224"/>
    </location>
</feature>
<dbReference type="KEGG" id="elq:Ga0102493_11996"/>
<dbReference type="GO" id="GO:0005886">
    <property type="term" value="C:plasma membrane"/>
    <property type="evidence" value="ECO:0007669"/>
    <property type="project" value="TreeGrafter"/>
</dbReference>
<dbReference type="Proteomes" id="UP000027866">
    <property type="component" value="Unassembled WGS sequence"/>
</dbReference>
<organism evidence="3 4">
    <name type="scientific">Erythrobacter litoralis</name>
    <dbReference type="NCBI Taxonomy" id="39960"/>
    <lineage>
        <taxon>Bacteria</taxon>
        <taxon>Pseudomonadati</taxon>
        <taxon>Pseudomonadota</taxon>
        <taxon>Alphaproteobacteria</taxon>
        <taxon>Sphingomonadales</taxon>
        <taxon>Erythrobacteraceae</taxon>
        <taxon>Erythrobacter/Porphyrobacter group</taxon>
        <taxon>Erythrobacter</taxon>
    </lineage>
</organism>
<dbReference type="GO" id="GO:0004713">
    <property type="term" value="F:protein tyrosine kinase activity"/>
    <property type="evidence" value="ECO:0007669"/>
    <property type="project" value="TreeGrafter"/>
</dbReference>
<keyword evidence="4" id="KW-1185">Reference proteome</keyword>
<dbReference type="AlphaFoldDB" id="A0A074MXW2"/>
<evidence type="ECO:0000256" key="2">
    <source>
        <dbReference type="SAM" id="Phobius"/>
    </source>
</evidence>
<accession>A0A074MXW2</accession>
<feature type="transmembrane region" description="Helical" evidence="2">
    <location>
        <begin position="359"/>
        <end position="380"/>
    </location>
</feature>
<evidence type="ECO:0000256" key="1">
    <source>
        <dbReference type="SAM" id="Coils"/>
    </source>
</evidence>
<dbReference type="PANTHER" id="PTHR32309:SF13">
    <property type="entry name" value="FERRIC ENTEROBACTIN TRANSPORT PROTEIN FEPE"/>
    <property type="match status" value="1"/>
</dbReference>